<evidence type="ECO:0000313" key="8">
    <source>
        <dbReference type="Proteomes" id="UP001154114"/>
    </source>
</evidence>
<dbReference type="AlphaFoldDB" id="A0A9N8KZY3"/>
<dbReference type="EMBL" id="LR824012">
    <property type="protein sequence ID" value="CAD0198611.1"/>
    <property type="molecule type" value="Genomic_DNA"/>
</dbReference>
<comment type="subcellular location">
    <subcellularLocation>
        <location evidence="1">Cell membrane</location>
        <topology evidence="1">Multi-pass membrane protein</topology>
    </subcellularLocation>
</comment>
<reference evidence="7" key="1">
    <citation type="submission" date="2021-12" db="EMBL/GenBank/DDBJ databases">
        <authorList>
            <person name="King R."/>
        </authorList>
    </citation>
    <scope>NUCLEOTIDE SEQUENCE</scope>
</reference>
<sequence>MALYKDLLNTIRQIEIPMKLTILLSMALVFPKVLIMVYKILLGDSYQFQRAFIIGVCSVLTLPFIPALLAGAVNSETEKITLVFIKQLIVCRDRNTRKVIKDTLTFLQHRTFRCTIWRLCEVDVQTIAIAFKSLVTFTVAMVQFAHFCD</sequence>
<proteinExistence type="predicted"/>
<dbReference type="GO" id="GO:0005886">
    <property type="term" value="C:plasma membrane"/>
    <property type="evidence" value="ECO:0007669"/>
    <property type="project" value="UniProtKB-SubCell"/>
</dbReference>
<evidence type="ECO:0000256" key="1">
    <source>
        <dbReference type="ARBA" id="ARBA00004651"/>
    </source>
</evidence>
<evidence type="ECO:0000256" key="2">
    <source>
        <dbReference type="ARBA" id="ARBA00022475"/>
    </source>
</evidence>
<protein>
    <submittedName>
        <fullName evidence="7">Uncharacterized protein</fullName>
    </submittedName>
</protein>
<dbReference type="Proteomes" id="UP001154114">
    <property type="component" value="Chromosome 9"/>
</dbReference>
<feature type="transmembrane region" description="Helical" evidence="6">
    <location>
        <begin position="20"/>
        <end position="40"/>
    </location>
</feature>
<keyword evidence="3 6" id="KW-0812">Transmembrane</keyword>
<evidence type="ECO:0000256" key="6">
    <source>
        <dbReference type="SAM" id="Phobius"/>
    </source>
</evidence>
<keyword evidence="5 6" id="KW-0472">Membrane</keyword>
<evidence type="ECO:0000313" key="7">
    <source>
        <dbReference type="EMBL" id="CAD0198611.1"/>
    </source>
</evidence>
<dbReference type="Pfam" id="PF08395">
    <property type="entry name" value="7tm_7"/>
    <property type="match status" value="1"/>
</dbReference>
<dbReference type="OrthoDB" id="7477935at2759"/>
<gene>
    <name evidence="7" type="ORF">CINC_LOCUS12883</name>
</gene>
<dbReference type="InterPro" id="IPR013604">
    <property type="entry name" value="7TM_chemorcpt"/>
</dbReference>
<name>A0A9N8KZY3_CHRIL</name>
<organism evidence="7 8">
    <name type="scientific">Chrysodeixis includens</name>
    <name type="common">Soybean looper</name>
    <name type="synonym">Pseudoplusia includens</name>
    <dbReference type="NCBI Taxonomy" id="689277"/>
    <lineage>
        <taxon>Eukaryota</taxon>
        <taxon>Metazoa</taxon>
        <taxon>Ecdysozoa</taxon>
        <taxon>Arthropoda</taxon>
        <taxon>Hexapoda</taxon>
        <taxon>Insecta</taxon>
        <taxon>Pterygota</taxon>
        <taxon>Neoptera</taxon>
        <taxon>Endopterygota</taxon>
        <taxon>Lepidoptera</taxon>
        <taxon>Glossata</taxon>
        <taxon>Ditrysia</taxon>
        <taxon>Noctuoidea</taxon>
        <taxon>Noctuidae</taxon>
        <taxon>Plusiinae</taxon>
        <taxon>Chrysodeixis</taxon>
    </lineage>
</organism>
<feature type="transmembrane region" description="Helical" evidence="6">
    <location>
        <begin position="52"/>
        <end position="73"/>
    </location>
</feature>
<evidence type="ECO:0000256" key="4">
    <source>
        <dbReference type="ARBA" id="ARBA00022989"/>
    </source>
</evidence>
<accession>A0A9N8KZY3</accession>
<keyword evidence="4 6" id="KW-1133">Transmembrane helix</keyword>
<keyword evidence="2" id="KW-1003">Cell membrane</keyword>
<keyword evidence="8" id="KW-1185">Reference proteome</keyword>
<evidence type="ECO:0000256" key="5">
    <source>
        <dbReference type="ARBA" id="ARBA00023136"/>
    </source>
</evidence>
<dbReference type="GO" id="GO:0050909">
    <property type="term" value="P:sensory perception of taste"/>
    <property type="evidence" value="ECO:0007669"/>
    <property type="project" value="InterPro"/>
</dbReference>
<evidence type="ECO:0000256" key="3">
    <source>
        <dbReference type="ARBA" id="ARBA00022692"/>
    </source>
</evidence>